<evidence type="ECO:0008006" key="3">
    <source>
        <dbReference type="Google" id="ProtNLM"/>
    </source>
</evidence>
<sequence length="71" mass="7555">MCRSIKTLREPYAEAVTEADMHAAALQYVRKISGFRAPAPHNRAAFDEAVAAVTAATQQLLGSLVVRGGAK</sequence>
<dbReference type="RefSeq" id="WP_189168281.1">
    <property type="nucleotide sequence ID" value="NZ_BMQB01000001.1"/>
</dbReference>
<protein>
    <recommendedName>
        <fullName evidence="3">DUF2277 domain-containing protein</fullName>
    </recommendedName>
</protein>
<dbReference type="Proteomes" id="UP000649739">
    <property type="component" value="Unassembled WGS sequence"/>
</dbReference>
<dbReference type="Pfam" id="PF10041">
    <property type="entry name" value="DUF2277"/>
    <property type="match status" value="1"/>
</dbReference>
<reference evidence="1" key="2">
    <citation type="submission" date="2020-09" db="EMBL/GenBank/DDBJ databases">
        <authorList>
            <person name="Sun Q."/>
            <person name="Ohkuma M."/>
        </authorList>
    </citation>
    <scope>NUCLEOTIDE SEQUENCE</scope>
    <source>
        <strain evidence="1">JCM 3090</strain>
    </source>
</reference>
<dbReference type="InterPro" id="IPR018735">
    <property type="entry name" value="DUF2277"/>
</dbReference>
<evidence type="ECO:0000313" key="2">
    <source>
        <dbReference type="Proteomes" id="UP000649739"/>
    </source>
</evidence>
<accession>A0A8J3B6S6</accession>
<evidence type="ECO:0000313" key="1">
    <source>
        <dbReference type="EMBL" id="GGJ77455.1"/>
    </source>
</evidence>
<organism evidence="1 2">
    <name type="scientific">Pilimelia anulata</name>
    <dbReference type="NCBI Taxonomy" id="53371"/>
    <lineage>
        <taxon>Bacteria</taxon>
        <taxon>Bacillati</taxon>
        <taxon>Actinomycetota</taxon>
        <taxon>Actinomycetes</taxon>
        <taxon>Micromonosporales</taxon>
        <taxon>Micromonosporaceae</taxon>
        <taxon>Pilimelia</taxon>
    </lineage>
</organism>
<dbReference type="AlphaFoldDB" id="A0A8J3B6S6"/>
<dbReference type="EMBL" id="BMQB01000001">
    <property type="protein sequence ID" value="GGJ77455.1"/>
    <property type="molecule type" value="Genomic_DNA"/>
</dbReference>
<proteinExistence type="predicted"/>
<gene>
    <name evidence="1" type="ORF">GCM10010123_04320</name>
</gene>
<keyword evidence="2" id="KW-1185">Reference proteome</keyword>
<reference evidence="1" key="1">
    <citation type="journal article" date="2014" name="Int. J. Syst. Evol. Microbiol.">
        <title>Complete genome sequence of Corynebacterium casei LMG S-19264T (=DSM 44701T), isolated from a smear-ripened cheese.</title>
        <authorList>
            <consortium name="US DOE Joint Genome Institute (JGI-PGF)"/>
            <person name="Walter F."/>
            <person name="Albersmeier A."/>
            <person name="Kalinowski J."/>
            <person name="Ruckert C."/>
        </authorList>
    </citation>
    <scope>NUCLEOTIDE SEQUENCE</scope>
    <source>
        <strain evidence="1">JCM 3090</strain>
    </source>
</reference>
<comment type="caution">
    <text evidence="1">The sequence shown here is derived from an EMBL/GenBank/DDBJ whole genome shotgun (WGS) entry which is preliminary data.</text>
</comment>
<name>A0A8J3B6S6_9ACTN</name>